<proteinExistence type="inferred from homology"/>
<dbReference type="InterPro" id="IPR057106">
    <property type="entry name" value="NXPE4_C"/>
</dbReference>
<protein>
    <submittedName>
        <fullName evidence="4">Uncharacterized protein</fullName>
    </submittedName>
</protein>
<reference evidence="4 5" key="1">
    <citation type="submission" date="2023-10" db="EMBL/GenBank/DDBJ databases">
        <authorList>
            <person name="Maclean D."/>
            <person name="Macfadyen A."/>
        </authorList>
    </citation>
    <scope>NUCLEOTIDE SEQUENCE [LARGE SCALE GENOMIC DNA]</scope>
</reference>
<dbReference type="InterPro" id="IPR029962">
    <property type="entry name" value="TBL"/>
</dbReference>
<accession>A0AAV1IMN1</accession>
<dbReference type="Proteomes" id="UP001314263">
    <property type="component" value="Unassembled WGS sequence"/>
</dbReference>
<sequence length="377" mass="43174">MSHSFKRQLTELDLDYLAPGKPVPTSQRGMCSEFGQVEPLKGEWVPHPDPDYQGFSDPHKCPDFIADFDCRAAYIESQYAALRHQEFRKVFKPHACELHAWNASHFEECLAGRRIIIIGDSTMRQAFQSLACLLTDQILSGFFVDWENANSSQTAIPFEREYMVRGEPGVSVFKQNIGSFTLGNGAAVHIQSFGMFNMTLWDDVMAQFMPLTPRDIILVEFGAWYPRFNTFKGQEPWMNFLADMRDLFELRLRKYHAQVLWRAYGPTHFGGPTGSYTAMESHLPDLPGQTRCEVASHGEYYYDTEIIKYLRNECGPACAHIHVLPVYHLSLLAHDSHHGSFGRGVPEKRIDCRHFCANVIDTWNQVLYNKLCFGRKG</sequence>
<feature type="domain" description="NXPE C-terminal" evidence="3">
    <location>
        <begin position="92"/>
        <end position="135"/>
    </location>
</feature>
<dbReference type="PANTHER" id="PTHR32285:SF48">
    <property type="entry name" value="PROTEIN TRICHOME BIREFRINGENCE-LIKE 19"/>
    <property type="match status" value="1"/>
</dbReference>
<dbReference type="GO" id="GO:0016413">
    <property type="term" value="F:O-acetyltransferase activity"/>
    <property type="evidence" value="ECO:0007669"/>
    <property type="project" value="InterPro"/>
</dbReference>
<gene>
    <name evidence="4" type="ORF">CVIRNUC_011194</name>
</gene>
<comment type="caution">
    <text evidence="4">The sequence shown here is derived from an EMBL/GenBank/DDBJ whole genome shotgun (WGS) entry which is preliminary data.</text>
</comment>
<dbReference type="Pfam" id="PF24536">
    <property type="entry name" value="NXPE4_C"/>
    <property type="match status" value="1"/>
</dbReference>
<dbReference type="Pfam" id="PF13839">
    <property type="entry name" value="PC-Esterase"/>
    <property type="match status" value="1"/>
</dbReference>
<evidence type="ECO:0000259" key="3">
    <source>
        <dbReference type="Pfam" id="PF24536"/>
    </source>
</evidence>
<evidence type="ECO:0000256" key="1">
    <source>
        <dbReference type="ARBA" id="ARBA00007727"/>
    </source>
</evidence>
<keyword evidence="5" id="KW-1185">Reference proteome</keyword>
<organism evidence="4 5">
    <name type="scientific">Coccomyxa viridis</name>
    <dbReference type="NCBI Taxonomy" id="1274662"/>
    <lineage>
        <taxon>Eukaryota</taxon>
        <taxon>Viridiplantae</taxon>
        <taxon>Chlorophyta</taxon>
        <taxon>core chlorophytes</taxon>
        <taxon>Trebouxiophyceae</taxon>
        <taxon>Trebouxiophyceae incertae sedis</taxon>
        <taxon>Coccomyxaceae</taxon>
        <taxon>Coccomyxa</taxon>
    </lineage>
</organism>
<feature type="domain" description="Trichome birefringence-like C-terminal" evidence="2">
    <location>
        <begin position="246"/>
        <end position="369"/>
    </location>
</feature>
<dbReference type="AlphaFoldDB" id="A0AAV1IMN1"/>
<dbReference type="PANTHER" id="PTHR32285">
    <property type="entry name" value="PROTEIN TRICHOME BIREFRINGENCE-LIKE 9-RELATED"/>
    <property type="match status" value="1"/>
</dbReference>
<evidence type="ECO:0000259" key="2">
    <source>
        <dbReference type="Pfam" id="PF13839"/>
    </source>
</evidence>
<comment type="similarity">
    <text evidence="1">Belongs to the PC-esterase family. TBL subfamily.</text>
</comment>
<evidence type="ECO:0000313" key="4">
    <source>
        <dbReference type="EMBL" id="CAK0787972.1"/>
    </source>
</evidence>
<name>A0AAV1IMN1_9CHLO</name>
<evidence type="ECO:0000313" key="5">
    <source>
        <dbReference type="Proteomes" id="UP001314263"/>
    </source>
</evidence>
<dbReference type="EMBL" id="CAUYUE010000018">
    <property type="protein sequence ID" value="CAK0787972.1"/>
    <property type="molecule type" value="Genomic_DNA"/>
</dbReference>
<dbReference type="InterPro" id="IPR026057">
    <property type="entry name" value="TBL_C"/>
</dbReference>